<dbReference type="InterPro" id="IPR021124">
    <property type="entry name" value="CRISPR-assoc_prot_Cas5"/>
</dbReference>
<dbReference type="Pfam" id="PF09704">
    <property type="entry name" value="Cas_Cas5d"/>
    <property type="match status" value="1"/>
</dbReference>
<sequence>MTATNTDAVLLLRLAGPLQSWGETSRFNRRETRPEPTKSGVIGLLAAALGLERDADLTPLTSLTMGVRTDQPGTLLRDFHTASDHRGIPLKQSGVNAKGLQKPTGPAKYTHVTQRYYLQDAVFLVALAGGVDVIDVLAAAVRRPAYPLALGRRSCPPTQPILLGTEREAVLDTLAQQPWQASDTGRAQYLRGTKPAFVDLPITVDDNDGTDTRHDVPTSFGLHDRGFRERRVRHSTVRIPTGIPDPQLDPDSGTPVGHDPFSLLGW</sequence>
<comment type="caution">
    <text evidence="3">The sequence shown here is derived from an EMBL/GenBank/DDBJ whole genome shotgun (WGS) entry which is preliminary data.</text>
</comment>
<dbReference type="OrthoDB" id="3189549at2"/>
<keyword evidence="1" id="KW-0051">Antiviral defense</keyword>
<dbReference type="GO" id="GO:0003723">
    <property type="term" value="F:RNA binding"/>
    <property type="evidence" value="ECO:0007669"/>
    <property type="project" value="InterPro"/>
</dbReference>
<keyword evidence="4" id="KW-1185">Reference proteome</keyword>
<dbReference type="NCBIfam" id="TIGR01868">
    <property type="entry name" value="casD_Cas5e"/>
    <property type="match status" value="1"/>
</dbReference>
<dbReference type="Proteomes" id="UP000431401">
    <property type="component" value="Unassembled WGS sequence"/>
</dbReference>
<dbReference type="GO" id="GO:0043571">
    <property type="term" value="P:maintenance of CRISPR repeat elements"/>
    <property type="evidence" value="ECO:0007669"/>
    <property type="project" value="InterPro"/>
</dbReference>
<organism evidence="3 4">
    <name type="scientific">Nocardia aurantia</name>
    <dbReference type="NCBI Taxonomy" id="2585199"/>
    <lineage>
        <taxon>Bacteria</taxon>
        <taxon>Bacillati</taxon>
        <taxon>Actinomycetota</taxon>
        <taxon>Actinomycetes</taxon>
        <taxon>Mycobacteriales</taxon>
        <taxon>Nocardiaceae</taxon>
        <taxon>Nocardia</taxon>
    </lineage>
</organism>
<dbReference type="NCBIfam" id="TIGR02593">
    <property type="entry name" value="CRISPR_cas5"/>
    <property type="match status" value="1"/>
</dbReference>
<name>A0A7K0DVP4_9NOCA</name>
<dbReference type="InterPro" id="IPR010147">
    <property type="entry name" value="CRISPR-assoc_prot_CasD"/>
</dbReference>
<evidence type="ECO:0000313" key="3">
    <source>
        <dbReference type="EMBL" id="MQY28894.1"/>
    </source>
</evidence>
<dbReference type="EMBL" id="WEGI01000010">
    <property type="protein sequence ID" value="MQY28894.1"/>
    <property type="molecule type" value="Genomic_DNA"/>
</dbReference>
<evidence type="ECO:0000256" key="1">
    <source>
        <dbReference type="ARBA" id="ARBA00023118"/>
    </source>
</evidence>
<evidence type="ECO:0000256" key="2">
    <source>
        <dbReference type="SAM" id="MobiDB-lite"/>
    </source>
</evidence>
<dbReference type="RefSeq" id="WP_153345329.1">
    <property type="nucleotide sequence ID" value="NZ_WEGI01000010.1"/>
</dbReference>
<reference evidence="3 4" key="1">
    <citation type="submission" date="2019-10" db="EMBL/GenBank/DDBJ databases">
        <title>Nocardia macrotermitis sp. nov. and Nocardia aurantia sp. nov., isolated from the gut of fungus growing-termite Macrotermes natalensis.</title>
        <authorList>
            <person name="Benndorf R."/>
            <person name="Schwitalla J."/>
            <person name="Martin K."/>
            <person name="De Beer W."/>
            <person name="Kaster A.-K."/>
            <person name="Vollmers J."/>
            <person name="Poulsen M."/>
            <person name="Beemelmanns C."/>
        </authorList>
    </citation>
    <scope>NUCLEOTIDE SEQUENCE [LARGE SCALE GENOMIC DNA]</scope>
    <source>
        <strain evidence="3 4">RB56</strain>
    </source>
</reference>
<dbReference type="AlphaFoldDB" id="A0A7K0DVP4"/>
<dbReference type="GO" id="GO:0051607">
    <property type="term" value="P:defense response to virus"/>
    <property type="evidence" value="ECO:0007669"/>
    <property type="project" value="UniProtKB-KW"/>
</dbReference>
<proteinExistence type="predicted"/>
<dbReference type="InterPro" id="IPR013422">
    <property type="entry name" value="CRISPR-assoc_prot_Cas5_N"/>
</dbReference>
<protein>
    <recommendedName>
        <fullName evidence="5">Type I-E CRISPR-associated protein Cas5/CasD</fullName>
    </recommendedName>
</protein>
<gene>
    <name evidence="3" type="ORF">NRB56_44790</name>
</gene>
<accession>A0A7K0DVP4</accession>
<evidence type="ECO:0008006" key="5">
    <source>
        <dbReference type="Google" id="ProtNLM"/>
    </source>
</evidence>
<feature type="region of interest" description="Disordered" evidence="2">
    <location>
        <begin position="239"/>
        <end position="266"/>
    </location>
</feature>
<dbReference type="CDD" id="cd09756">
    <property type="entry name" value="Cas5_I-E"/>
    <property type="match status" value="1"/>
</dbReference>
<dbReference type="Gene3D" id="3.30.70.2660">
    <property type="match status" value="1"/>
</dbReference>
<evidence type="ECO:0000313" key="4">
    <source>
        <dbReference type="Proteomes" id="UP000431401"/>
    </source>
</evidence>